<comment type="caution">
    <text evidence="1">The sequence shown here is derived from an EMBL/GenBank/DDBJ whole genome shotgun (WGS) entry which is preliminary data.</text>
</comment>
<dbReference type="Proteomes" id="UP000024635">
    <property type="component" value="Unassembled WGS sequence"/>
</dbReference>
<dbReference type="OrthoDB" id="10641609at2759"/>
<name>A0A016TH30_9BILA</name>
<gene>
    <name evidence="1" type="primary">Acey_s0101.g3409</name>
    <name evidence="1" type="ORF">Y032_0101g3409</name>
</gene>
<accession>A0A016TH30</accession>
<sequence length="112" mass="12633">MLLPYPSKSIAILVVDTSFDMYRLVADDGGGASDAPPQVGLCQIPCQSRHNNRNRFTARRGIHERGDALTYIKEHSVFTLGINQICPQNSGVNDKIRRKALEMHNWRRLSIN</sequence>
<dbReference type="AlphaFoldDB" id="A0A016TH30"/>
<protein>
    <submittedName>
        <fullName evidence="1">Uncharacterized protein</fullName>
    </submittedName>
</protein>
<dbReference type="EMBL" id="JARK01001437">
    <property type="protein sequence ID" value="EYC02279.1"/>
    <property type="molecule type" value="Genomic_DNA"/>
</dbReference>
<evidence type="ECO:0000313" key="2">
    <source>
        <dbReference type="Proteomes" id="UP000024635"/>
    </source>
</evidence>
<proteinExistence type="predicted"/>
<reference evidence="2" key="1">
    <citation type="journal article" date="2015" name="Nat. Genet.">
        <title>The genome and transcriptome of the zoonotic hookworm Ancylostoma ceylanicum identify infection-specific gene families.</title>
        <authorList>
            <person name="Schwarz E.M."/>
            <person name="Hu Y."/>
            <person name="Antoshechkin I."/>
            <person name="Miller M.M."/>
            <person name="Sternberg P.W."/>
            <person name="Aroian R.V."/>
        </authorList>
    </citation>
    <scope>NUCLEOTIDE SEQUENCE</scope>
    <source>
        <strain evidence="2">HY135</strain>
    </source>
</reference>
<organism evidence="1 2">
    <name type="scientific">Ancylostoma ceylanicum</name>
    <dbReference type="NCBI Taxonomy" id="53326"/>
    <lineage>
        <taxon>Eukaryota</taxon>
        <taxon>Metazoa</taxon>
        <taxon>Ecdysozoa</taxon>
        <taxon>Nematoda</taxon>
        <taxon>Chromadorea</taxon>
        <taxon>Rhabditida</taxon>
        <taxon>Rhabditina</taxon>
        <taxon>Rhabditomorpha</taxon>
        <taxon>Strongyloidea</taxon>
        <taxon>Ancylostomatidae</taxon>
        <taxon>Ancylostomatinae</taxon>
        <taxon>Ancylostoma</taxon>
    </lineage>
</organism>
<keyword evidence="2" id="KW-1185">Reference proteome</keyword>
<evidence type="ECO:0000313" key="1">
    <source>
        <dbReference type="EMBL" id="EYC02279.1"/>
    </source>
</evidence>